<dbReference type="InterPro" id="IPR013766">
    <property type="entry name" value="Thioredoxin_domain"/>
</dbReference>
<protein>
    <submittedName>
        <fullName evidence="3">Protein disulfide oxidoreductase</fullName>
    </submittedName>
</protein>
<keyword evidence="4" id="KW-1185">Reference proteome</keyword>
<dbReference type="InterPro" id="IPR036249">
    <property type="entry name" value="Thioredoxin-like_sf"/>
</dbReference>
<feature type="domain" description="Thioredoxin" evidence="2">
    <location>
        <begin position="66"/>
        <end position="200"/>
    </location>
</feature>
<reference evidence="3 4" key="1">
    <citation type="submission" date="2023-11" db="EMBL/GenBank/DDBJ databases">
        <title>Plant-associative lifestyle of Vibrio porteresiae and its evolutionary dynamics.</title>
        <authorList>
            <person name="Rameshkumar N."/>
            <person name="Kirti K."/>
        </authorList>
    </citation>
    <scope>NUCLEOTIDE SEQUENCE [LARGE SCALE GENOMIC DNA]</scope>
    <source>
        <strain evidence="3 4">MSSRF30</strain>
    </source>
</reference>
<accession>A0ABZ0QH96</accession>
<gene>
    <name evidence="3" type="ORF">R8Z52_07760</name>
</gene>
<sequence>MSFLSTLQHNSLLISAIVICLILIGFIIKGLILKHHSFLQKTSKWLLILCCIMLITMLCDTWHDKTIPTDYNDAIVMKNMEGTTVNIAQLSQSRPVILYFWGSWCNSCRLLTPSVEWLSHYYPTVGIAMMSGSNEEMRQYLDDHQFNYWTVNDSNNDISREWQVTSPPSILIIYKNKIRFSSTGILSPLGLWARVWLAHK</sequence>
<evidence type="ECO:0000256" key="1">
    <source>
        <dbReference type="SAM" id="Phobius"/>
    </source>
</evidence>
<dbReference type="SUPFAM" id="SSF52833">
    <property type="entry name" value="Thioredoxin-like"/>
    <property type="match status" value="1"/>
</dbReference>
<evidence type="ECO:0000259" key="2">
    <source>
        <dbReference type="PROSITE" id="PS51352"/>
    </source>
</evidence>
<dbReference type="Gene3D" id="3.40.30.10">
    <property type="entry name" value="Glutaredoxin"/>
    <property type="match status" value="1"/>
</dbReference>
<dbReference type="PROSITE" id="PS51352">
    <property type="entry name" value="THIOREDOXIN_2"/>
    <property type="match status" value="1"/>
</dbReference>
<feature type="transmembrane region" description="Helical" evidence="1">
    <location>
        <begin position="12"/>
        <end position="33"/>
    </location>
</feature>
<dbReference type="PANTHER" id="PTHR42852:SF17">
    <property type="entry name" value="THIOREDOXIN-LIKE PROTEIN HI_1115"/>
    <property type="match status" value="1"/>
</dbReference>
<dbReference type="RefSeq" id="WP_261895504.1">
    <property type="nucleotide sequence ID" value="NZ_AP024895.1"/>
</dbReference>
<keyword evidence="1" id="KW-0812">Transmembrane</keyword>
<proteinExistence type="predicted"/>
<organism evidence="3 4">
    <name type="scientific">Vibrio porteresiae DSM 19223</name>
    <dbReference type="NCBI Taxonomy" id="1123496"/>
    <lineage>
        <taxon>Bacteria</taxon>
        <taxon>Pseudomonadati</taxon>
        <taxon>Pseudomonadota</taxon>
        <taxon>Gammaproteobacteria</taxon>
        <taxon>Vibrionales</taxon>
        <taxon>Vibrionaceae</taxon>
        <taxon>Vibrio</taxon>
    </lineage>
</organism>
<keyword evidence="1" id="KW-1133">Transmembrane helix</keyword>
<evidence type="ECO:0000313" key="4">
    <source>
        <dbReference type="Proteomes" id="UP001304071"/>
    </source>
</evidence>
<dbReference type="InterPro" id="IPR012336">
    <property type="entry name" value="Thioredoxin-like_fold"/>
</dbReference>
<dbReference type="Proteomes" id="UP001304071">
    <property type="component" value="Chromosome 1"/>
</dbReference>
<feature type="transmembrane region" description="Helical" evidence="1">
    <location>
        <begin position="45"/>
        <end position="63"/>
    </location>
</feature>
<dbReference type="EMBL" id="CP138203">
    <property type="protein sequence ID" value="WPC75082.1"/>
    <property type="molecule type" value="Genomic_DNA"/>
</dbReference>
<evidence type="ECO:0000313" key="3">
    <source>
        <dbReference type="EMBL" id="WPC75082.1"/>
    </source>
</evidence>
<name>A0ABZ0QH96_9VIBR</name>
<dbReference type="Pfam" id="PF13905">
    <property type="entry name" value="Thioredoxin_8"/>
    <property type="match status" value="1"/>
</dbReference>
<dbReference type="CDD" id="cd03011">
    <property type="entry name" value="TlpA_like_ScsD_MtbDsbE"/>
    <property type="match status" value="1"/>
</dbReference>
<keyword evidence="1" id="KW-0472">Membrane</keyword>
<dbReference type="PANTHER" id="PTHR42852">
    <property type="entry name" value="THIOL:DISULFIDE INTERCHANGE PROTEIN DSBE"/>
    <property type="match status" value="1"/>
</dbReference>
<dbReference type="InterPro" id="IPR050553">
    <property type="entry name" value="Thioredoxin_ResA/DsbE_sf"/>
</dbReference>